<sequence length="290" mass="31574">MKMGKHSKRSKAVRYEKSTKKKIGYVVLFSTVLLSSGFLIGDQSIHASETDGKWEPRSIEQIKKDVAGKSEYTIVWGDTLSGISQATNLTMEKLASLNGIGDYNLIYAGNKMIFEGNTVTVQDANGAIKDRQTIQESDKVVPNQPVGDSVARTQQTSPTEQTPTVDSSADASGEGSGQLVSPTTPEYPTDPTTPSQPEQPTTPVQPEMPTQPETPTQPEVPTEPEQPVEPQVKYTVWFTAYEGDDASKNIVRGNQLFDSEAEATAFIENYADQLLMQGIAGSYGVMSWEV</sequence>
<dbReference type="EMBL" id="JARPXM010000045">
    <property type="protein sequence ID" value="MDT2540463.1"/>
    <property type="molecule type" value="Genomic_DNA"/>
</dbReference>
<dbReference type="RefSeq" id="WP_010745480.1">
    <property type="nucleotide sequence ID" value="NZ_BAAAXM010000052.1"/>
</dbReference>
<dbReference type="Gene3D" id="3.10.350.10">
    <property type="entry name" value="LysM domain"/>
    <property type="match status" value="1"/>
</dbReference>
<evidence type="ECO:0000259" key="2">
    <source>
        <dbReference type="PROSITE" id="PS51782"/>
    </source>
</evidence>
<proteinExistence type="predicted"/>
<accession>A0AAW8T038</accession>
<reference evidence="3" key="1">
    <citation type="submission" date="2023-03" db="EMBL/GenBank/DDBJ databases">
        <authorList>
            <person name="Shen W."/>
            <person name="Cai J."/>
        </authorList>
    </citation>
    <scope>NUCLEOTIDE SEQUENCE</scope>
    <source>
        <strain evidence="3">B646-2</strain>
    </source>
</reference>
<feature type="compositionally biased region" description="Basic and acidic residues" evidence="1">
    <location>
        <begin position="130"/>
        <end position="139"/>
    </location>
</feature>
<dbReference type="Pfam" id="PF01476">
    <property type="entry name" value="LysM"/>
    <property type="match status" value="1"/>
</dbReference>
<dbReference type="InterPro" id="IPR036779">
    <property type="entry name" value="LysM_dom_sf"/>
</dbReference>
<dbReference type="SMART" id="SM00257">
    <property type="entry name" value="LysM"/>
    <property type="match status" value="1"/>
</dbReference>
<protein>
    <submittedName>
        <fullName evidence="3">LysM peptidoglycan-binding domain-containing protein</fullName>
    </submittedName>
</protein>
<dbReference type="InterPro" id="IPR018392">
    <property type="entry name" value="LysM"/>
</dbReference>
<evidence type="ECO:0000313" key="3">
    <source>
        <dbReference type="EMBL" id="MDT2540463.1"/>
    </source>
</evidence>
<dbReference type="PROSITE" id="PS51782">
    <property type="entry name" value="LYSM"/>
    <property type="match status" value="1"/>
</dbReference>
<feature type="compositionally biased region" description="Low complexity" evidence="1">
    <location>
        <begin position="153"/>
        <end position="173"/>
    </location>
</feature>
<organism evidence="3 4">
    <name type="scientific">Enterococcus raffinosus</name>
    <dbReference type="NCBI Taxonomy" id="71452"/>
    <lineage>
        <taxon>Bacteria</taxon>
        <taxon>Bacillati</taxon>
        <taxon>Bacillota</taxon>
        <taxon>Bacilli</taxon>
        <taxon>Lactobacillales</taxon>
        <taxon>Enterococcaceae</taxon>
        <taxon>Enterococcus</taxon>
    </lineage>
</organism>
<comment type="caution">
    <text evidence="3">The sequence shown here is derived from an EMBL/GenBank/DDBJ whole genome shotgun (WGS) entry which is preliminary data.</text>
</comment>
<feature type="domain" description="LysM" evidence="2">
    <location>
        <begin position="70"/>
        <end position="114"/>
    </location>
</feature>
<dbReference type="Proteomes" id="UP001249240">
    <property type="component" value="Unassembled WGS sequence"/>
</dbReference>
<feature type="compositionally biased region" description="Low complexity" evidence="1">
    <location>
        <begin position="182"/>
        <end position="230"/>
    </location>
</feature>
<feature type="region of interest" description="Disordered" evidence="1">
    <location>
        <begin position="130"/>
        <end position="230"/>
    </location>
</feature>
<dbReference type="CDD" id="cd00118">
    <property type="entry name" value="LysM"/>
    <property type="match status" value="1"/>
</dbReference>
<name>A0AAW8T038_9ENTE</name>
<gene>
    <name evidence="3" type="ORF">P7D78_20365</name>
</gene>
<dbReference type="AlphaFoldDB" id="A0AAW8T038"/>
<evidence type="ECO:0000256" key="1">
    <source>
        <dbReference type="SAM" id="MobiDB-lite"/>
    </source>
</evidence>
<dbReference type="SUPFAM" id="SSF54106">
    <property type="entry name" value="LysM domain"/>
    <property type="match status" value="1"/>
</dbReference>
<evidence type="ECO:0000313" key="4">
    <source>
        <dbReference type="Proteomes" id="UP001249240"/>
    </source>
</evidence>
<dbReference type="GeneID" id="80429182"/>